<dbReference type="Proteomes" id="UP000276055">
    <property type="component" value="Unassembled WGS sequence"/>
</dbReference>
<feature type="compositionally biased region" description="Low complexity" evidence="1">
    <location>
        <begin position="141"/>
        <end position="165"/>
    </location>
</feature>
<protein>
    <submittedName>
        <fullName evidence="3">Type III secretion system (T3SS) SseB-like protein</fullName>
    </submittedName>
</protein>
<feature type="region of interest" description="Disordered" evidence="1">
    <location>
        <begin position="130"/>
        <end position="165"/>
    </location>
</feature>
<comment type="caution">
    <text evidence="3">The sequence shown here is derived from an EMBL/GenBank/DDBJ whole genome shotgun (WGS) entry which is preliminary data.</text>
</comment>
<gene>
    <name evidence="3" type="ORF">C8D78_1490</name>
</gene>
<dbReference type="EMBL" id="RBIR01000002">
    <property type="protein sequence ID" value="RKR20848.1"/>
    <property type="molecule type" value="Genomic_DNA"/>
</dbReference>
<evidence type="ECO:0000313" key="3">
    <source>
        <dbReference type="EMBL" id="RKR20848.1"/>
    </source>
</evidence>
<dbReference type="InterPro" id="IPR009839">
    <property type="entry name" value="SseB_N"/>
</dbReference>
<feature type="domain" description="SseB protein N-terminal" evidence="2">
    <location>
        <begin position="21"/>
        <end position="127"/>
    </location>
</feature>
<organism evidence="3 4">
    <name type="scientific">Arthrobacter oryzae</name>
    <dbReference type="NCBI Taxonomy" id="409290"/>
    <lineage>
        <taxon>Bacteria</taxon>
        <taxon>Bacillati</taxon>
        <taxon>Actinomycetota</taxon>
        <taxon>Actinomycetes</taxon>
        <taxon>Micrococcales</taxon>
        <taxon>Micrococcaceae</taxon>
        <taxon>Arthrobacter</taxon>
    </lineage>
</organism>
<accession>A0A495EV39</accession>
<dbReference type="AlphaFoldDB" id="A0A495EV39"/>
<dbReference type="RefSeq" id="WP_244208288.1">
    <property type="nucleotide sequence ID" value="NZ_RBIR01000002.1"/>
</dbReference>
<name>A0A495EV39_9MICC</name>
<dbReference type="Pfam" id="PF07179">
    <property type="entry name" value="SseB"/>
    <property type="match status" value="1"/>
</dbReference>
<evidence type="ECO:0000256" key="1">
    <source>
        <dbReference type="SAM" id="MobiDB-lite"/>
    </source>
</evidence>
<proteinExistence type="predicted"/>
<evidence type="ECO:0000313" key="4">
    <source>
        <dbReference type="Proteomes" id="UP000276055"/>
    </source>
</evidence>
<reference evidence="3 4" key="1">
    <citation type="submission" date="2018-10" db="EMBL/GenBank/DDBJ databases">
        <title>Genomic Encyclopedia of Type Strains, Phase IV (KMG-IV): sequencing the most valuable type-strain genomes for metagenomic binning, comparative biology and taxonomic classification.</title>
        <authorList>
            <person name="Goeker M."/>
        </authorList>
    </citation>
    <scope>NUCLEOTIDE SEQUENCE [LARGE SCALE GENOMIC DNA]</scope>
    <source>
        <strain evidence="3 4">DSM 25586</strain>
    </source>
</reference>
<evidence type="ECO:0000259" key="2">
    <source>
        <dbReference type="Pfam" id="PF07179"/>
    </source>
</evidence>
<sequence>MTEQPAHLDNQPLNELEVQLARGEQPDANPVDVILAFLNNEVYVVSSDSLEGPDSQVEPLVLANSSGKPVLAVFSHPSRVTEQYLAAAPNVLGTQGAAIIGNLGEDLGMVINPGAAYGFEIDPEGVANIRRDFKPSDEPADGSADGSANGAAAAADHPAHEAGQA</sequence>